<accession>A0ABS4J8D3</accession>
<organism evidence="2 3">
    <name type="scientific">Paenibacillus eucommiae</name>
    <dbReference type="NCBI Taxonomy" id="1355755"/>
    <lineage>
        <taxon>Bacteria</taxon>
        <taxon>Bacillati</taxon>
        <taxon>Bacillota</taxon>
        <taxon>Bacilli</taxon>
        <taxon>Bacillales</taxon>
        <taxon>Paenibacillaceae</taxon>
        <taxon>Paenibacillus</taxon>
    </lineage>
</organism>
<dbReference type="EMBL" id="JAGGLB010000033">
    <property type="protein sequence ID" value="MBP1995336.1"/>
    <property type="molecule type" value="Genomic_DNA"/>
</dbReference>
<evidence type="ECO:0000313" key="3">
    <source>
        <dbReference type="Proteomes" id="UP001519287"/>
    </source>
</evidence>
<evidence type="ECO:0000256" key="1">
    <source>
        <dbReference type="SAM" id="Phobius"/>
    </source>
</evidence>
<dbReference type="InterPro" id="IPR058534">
    <property type="entry name" value="YjdF"/>
</dbReference>
<feature type="transmembrane region" description="Helical" evidence="1">
    <location>
        <begin position="20"/>
        <end position="38"/>
    </location>
</feature>
<keyword evidence="3" id="KW-1185">Reference proteome</keyword>
<protein>
    <submittedName>
        <fullName evidence="2">Membrane protein</fullName>
    </submittedName>
</protein>
<sequence length="217" mass="25317">MASNRKWTNADIPFTKNKSLQVMIFIFIIFFGVMAISPTDRTQWFGYSLSLVVVFLILVFTYKKFRFSNLSYLLMLIFFCLHTYAAHYTYEGTPLDQWLKTNFHTHRSYYDRVVHFAFGLFFSFPFLEIFKSKFKLRRIWLYVLPVVVILSFSALFEIFEMLGALMAGPGGEEKFVGMQGDIYDTQKDMALGFLGGIVSMGILAFFLIFDKKKKEPT</sequence>
<feature type="transmembrane region" description="Helical" evidence="1">
    <location>
        <begin position="109"/>
        <end position="127"/>
    </location>
</feature>
<dbReference type="Proteomes" id="UP001519287">
    <property type="component" value="Unassembled WGS sequence"/>
</dbReference>
<reference evidence="2 3" key="1">
    <citation type="submission" date="2021-03" db="EMBL/GenBank/DDBJ databases">
        <title>Genomic Encyclopedia of Type Strains, Phase IV (KMG-IV): sequencing the most valuable type-strain genomes for metagenomic binning, comparative biology and taxonomic classification.</title>
        <authorList>
            <person name="Goeker M."/>
        </authorList>
    </citation>
    <scope>NUCLEOTIDE SEQUENCE [LARGE SCALE GENOMIC DNA]</scope>
    <source>
        <strain evidence="2 3">DSM 26048</strain>
    </source>
</reference>
<keyword evidence="1" id="KW-0472">Membrane</keyword>
<proteinExistence type="predicted"/>
<gene>
    <name evidence="2" type="ORF">J2Z66_006978</name>
</gene>
<dbReference type="Pfam" id="PF09997">
    <property type="entry name" value="DUF2238"/>
    <property type="match status" value="1"/>
</dbReference>
<dbReference type="InterPro" id="IPR014509">
    <property type="entry name" value="YjdF-like"/>
</dbReference>
<keyword evidence="1" id="KW-1133">Transmembrane helix</keyword>
<feature type="transmembrane region" description="Helical" evidence="1">
    <location>
        <begin position="189"/>
        <end position="209"/>
    </location>
</feature>
<feature type="transmembrane region" description="Helical" evidence="1">
    <location>
        <begin position="44"/>
        <end position="62"/>
    </location>
</feature>
<feature type="transmembrane region" description="Helical" evidence="1">
    <location>
        <begin position="69"/>
        <end position="89"/>
    </location>
</feature>
<evidence type="ECO:0000313" key="2">
    <source>
        <dbReference type="EMBL" id="MBP1995336.1"/>
    </source>
</evidence>
<name>A0ABS4J8D3_9BACL</name>
<dbReference type="PIRSF" id="PIRSF020606">
    <property type="entry name" value="UCP020606"/>
    <property type="match status" value="1"/>
</dbReference>
<comment type="caution">
    <text evidence="2">The sequence shown here is derived from an EMBL/GenBank/DDBJ whole genome shotgun (WGS) entry which is preliminary data.</text>
</comment>
<feature type="transmembrane region" description="Helical" evidence="1">
    <location>
        <begin position="139"/>
        <end position="159"/>
    </location>
</feature>
<keyword evidence="1" id="KW-0812">Transmembrane</keyword>
<dbReference type="RefSeq" id="WP_209977146.1">
    <property type="nucleotide sequence ID" value="NZ_JAGGLB010000033.1"/>
</dbReference>